<dbReference type="SUPFAM" id="SSF53187">
    <property type="entry name" value="Zn-dependent exopeptidases"/>
    <property type="match status" value="1"/>
</dbReference>
<evidence type="ECO:0000256" key="8">
    <source>
        <dbReference type="ARBA" id="ARBA00022801"/>
    </source>
</evidence>
<dbReference type="InterPro" id="IPR010174">
    <property type="entry name" value="Succinyl-DAP_deSuclase_DapE"/>
</dbReference>
<reference evidence="16 17" key="1">
    <citation type="submission" date="2020-03" db="EMBL/GenBank/DDBJ databases">
        <title>Whole genome shotgun sequence of Phytohabitans rumicis NBRC 108638.</title>
        <authorList>
            <person name="Komaki H."/>
            <person name="Tamura T."/>
        </authorList>
    </citation>
    <scope>NUCLEOTIDE SEQUENCE [LARGE SCALE GENOMIC DNA]</scope>
    <source>
        <strain evidence="16 17">NBRC 108638</strain>
    </source>
</reference>
<dbReference type="PANTHER" id="PTHR43808:SF31">
    <property type="entry name" value="N-ACETYL-L-CITRULLINE DEACETYLASE"/>
    <property type="match status" value="1"/>
</dbReference>
<dbReference type="InterPro" id="IPR011650">
    <property type="entry name" value="Peptidase_M20_dimer"/>
</dbReference>
<keyword evidence="17" id="KW-1185">Reference proteome</keyword>
<evidence type="ECO:0000256" key="6">
    <source>
        <dbReference type="ARBA" id="ARBA00022605"/>
    </source>
</evidence>
<dbReference type="RefSeq" id="WP_173078487.1">
    <property type="nucleotide sequence ID" value="NZ_BAABJB010000010.1"/>
</dbReference>
<comment type="pathway">
    <text evidence="3">Amino-acid biosynthesis; L-lysine biosynthesis via DAP pathway; LL-2,6-diaminopimelate from (S)-tetrahydrodipicolinate (succinylase route): step 3/3.</text>
</comment>
<proteinExistence type="predicted"/>
<dbReference type="GO" id="GO:0009089">
    <property type="term" value="P:lysine biosynthetic process via diaminopimelate"/>
    <property type="evidence" value="ECO:0007669"/>
    <property type="project" value="UniProtKB-UniRule"/>
</dbReference>
<keyword evidence="8" id="KW-0378">Hydrolase</keyword>
<evidence type="ECO:0000256" key="11">
    <source>
        <dbReference type="ARBA" id="ARBA00023154"/>
    </source>
</evidence>
<comment type="subunit">
    <text evidence="4">Homodimer.</text>
</comment>
<comment type="cofactor">
    <cofactor evidence="2">
        <name>Zn(2+)</name>
        <dbReference type="ChEBI" id="CHEBI:29105"/>
    </cofactor>
</comment>
<dbReference type="Pfam" id="PF01546">
    <property type="entry name" value="Peptidase_M20"/>
    <property type="match status" value="1"/>
</dbReference>
<dbReference type="GO" id="GO:0006526">
    <property type="term" value="P:L-arginine biosynthetic process"/>
    <property type="evidence" value="ECO:0007669"/>
    <property type="project" value="TreeGrafter"/>
</dbReference>
<gene>
    <name evidence="16" type="ORF">Prum_050240</name>
</gene>
<evidence type="ECO:0000256" key="4">
    <source>
        <dbReference type="ARBA" id="ARBA00011738"/>
    </source>
</evidence>
<dbReference type="PANTHER" id="PTHR43808">
    <property type="entry name" value="ACETYLORNITHINE DEACETYLASE"/>
    <property type="match status" value="1"/>
</dbReference>
<feature type="domain" description="Peptidase M20 dimerisation" evidence="15">
    <location>
        <begin position="169"/>
        <end position="267"/>
    </location>
</feature>
<name>A0A6V8L271_9ACTN</name>
<dbReference type="AlphaFoldDB" id="A0A6V8L271"/>
<evidence type="ECO:0000256" key="2">
    <source>
        <dbReference type="ARBA" id="ARBA00001947"/>
    </source>
</evidence>
<comment type="caution">
    <text evidence="16">The sequence shown here is derived from an EMBL/GenBank/DDBJ whole genome shotgun (WGS) entry which is preliminary data.</text>
</comment>
<keyword evidence="6" id="KW-0028">Amino-acid biosynthesis</keyword>
<evidence type="ECO:0000256" key="12">
    <source>
        <dbReference type="ARBA" id="ARBA00023285"/>
    </source>
</evidence>
<dbReference type="InterPro" id="IPR036264">
    <property type="entry name" value="Bact_exopeptidase_dim_dom"/>
</dbReference>
<dbReference type="Proteomes" id="UP000482960">
    <property type="component" value="Unassembled WGS sequence"/>
</dbReference>
<dbReference type="Pfam" id="PF07687">
    <property type="entry name" value="M20_dimer"/>
    <property type="match status" value="1"/>
</dbReference>
<keyword evidence="10" id="KW-0220">Diaminopimelate biosynthesis</keyword>
<evidence type="ECO:0000256" key="9">
    <source>
        <dbReference type="ARBA" id="ARBA00022833"/>
    </source>
</evidence>
<dbReference type="InterPro" id="IPR002933">
    <property type="entry name" value="Peptidase_M20"/>
</dbReference>
<dbReference type="GO" id="GO:0008777">
    <property type="term" value="F:acetylornithine deacetylase activity"/>
    <property type="evidence" value="ECO:0007669"/>
    <property type="project" value="TreeGrafter"/>
</dbReference>
<dbReference type="GO" id="GO:0046872">
    <property type="term" value="F:metal ion binding"/>
    <property type="evidence" value="ECO:0007669"/>
    <property type="project" value="UniProtKB-KW"/>
</dbReference>
<evidence type="ECO:0000256" key="3">
    <source>
        <dbReference type="ARBA" id="ARBA00005130"/>
    </source>
</evidence>
<reference evidence="16 17" key="2">
    <citation type="submission" date="2020-03" db="EMBL/GenBank/DDBJ databases">
        <authorList>
            <person name="Ichikawa N."/>
            <person name="Kimura A."/>
            <person name="Kitahashi Y."/>
            <person name="Uohara A."/>
        </authorList>
    </citation>
    <scope>NUCLEOTIDE SEQUENCE [LARGE SCALE GENOMIC DNA]</scope>
    <source>
        <strain evidence="16 17">NBRC 108638</strain>
    </source>
</reference>
<evidence type="ECO:0000256" key="7">
    <source>
        <dbReference type="ARBA" id="ARBA00022723"/>
    </source>
</evidence>
<protein>
    <recommendedName>
        <fullName evidence="5 14">Succinyl-diaminopimelate desuccinylase</fullName>
        <ecNumber evidence="5 14">3.5.1.18</ecNumber>
    </recommendedName>
</protein>
<keyword evidence="9" id="KW-0862">Zinc</keyword>
<evidence type="ECO:0000256" key="13">
    <source>
        <dbReference type="ARBA" id="ARBA00051301"/>
    </source>
</evidence>
<dbReference type="GO" id="GO:0019877">
    <property type="term" value="P:diaminopimelate biosynthetic process"/>
    <property type="evidence" value="ECO:0007669"/>
    <property type="project" value="UniProtKB-KW"/>
</dbReference>
<comment type="catalytic activity">
    <reaction evidence="13">
        <text>N-succinyl-(2S,6S)-2,6-diaminopimelate + H2O = (2S,6S)-2,6-diaminopimelate + succinate</text>
        <dbReference type="Rhea" id="RHEA:22608"/>
        <dbReference type="ChEBI" id="CHEBI:15377"/>
        <dbReference type="ChEBI" id="CHEBI:30031"/>
        <dbReference type="ChEBI" id="CHEBI:57609"/>
        <dbReference type="ChEBI" id="CHEBI:58087"/>
        <dbReference type="EC" id="3.5.1.18"/>
    </reaction>
</comment>
<accession>A0A6V8L271</accession>
<keyword evidence="11" id="KW-0457">Lysine biosynthesis</keyword>
<evidence type="ECO:0000313" key="17">
    <source>
        <dbReference type="Proteomes" id="UP000482960"/>
    </source>
</evidence>
<comment type="cofactor">
    <cofactor evidence="1">
        <name>Co(2+)</name>
        <dbReference type="ChEBI" id="CHEBI:48828"/>
    </cofactor>
</comment>
<organism evidence="16 17">
    <name type="scientific">Phytohabitans rumicis</name>
    <dbReference type="NCBI Taxonomy" id="1076125"/>
    <lineage>
        <taxon>Bacteria</taxon>
        <taxon>Bacillati</taxon>
        <taxon>Actinomycetota</taxon>
        <taxon>Actinomycetes</taxon>
        <taxon>Micromonosporales</taxon>
        <taxon>Micromonosporaceae</taxon>
    </lineage>
</organism>
<keyword evidence="7" id="KW-0479">Metal-binding</keyword>
<dbReference type="Gene3D" id="3.30.70.360">
    <property type="match status" value="1"/>
</dbReference>
<dbReference type="EMBL" id="BLPG01000001">
    <property type="protein sequence ID" value="GFJ91382.1"/>
    <property type="molecule type" value="Genomic_DNA"/>
</dbReference>
<evidence type="ECO:0000259" key="15">
    <source>
        <dbReference type="Pfam" id="PF07687"/>
    </source>
</evidence>
<dbReference type="GO" id="GO:0009014">
    <property type="term" value="F:succinyl-diaminopimelate desuccinylase activity"/>
    <property type="evidence" value="ECO:0007669"/>
    <property type="project" value="UniProtKB-UniRule"/>
</dbReference>
<evidence type="ECO:0000256" key="10">
    <source>
        <dbReference type="ARBA" id="ARBA00022915"/>
    </source>
</evidence>
<evidence type="ECO:0000313" key="16">
    <source>
        <dbReference type="EMBL" id="GFJ91382.1"/>
    </source>
</evidence>
<evidence type="ECO:0000256" key="5">
    <source>
        <dbReference type="ARBA" id="ARBA00011921"/>
    </source>
</evidence>
<dbReference type="InterPro" id="IPR050072">
    <property type="entry name" value="Peptidase_M20A"/>
</dbReference>
<keyword evidence="12" id="KW-0170">Cobalt</keyword>
<evidence type="ECO:0000256" key="14">
    <source>
        <dbReference type="NCBIfam" id="TIGR01900"/>
    </source>
</evidence>
<dbReference type="SUPFAM" id="SSF55031">
    <property type="entry name" value="Bacterial exopeptidase dimerisation domain"/>
    <property type="match status" value="1"/>
</dbReference>
<dbReference type="NCBIfam" id="TIGR01900">
    <property type="entry name" value="dapE-gram_pos"/>
    <property type="match status" value="1"/>
</dbReference>
<evidence type="ECO:0000256" key="1">
    <source>
        <dbReference type="ARBA" id="ARBA00001941"/>
    </source>
</evidence>
<dbReference type="EC" id="3.5.1.18" evidence="5 14"/>
<sequence length="356" mass="38286">MANPLTPEVMADPVALTRALVDIESVSLNEKEIADCVEEVLQAAPHLSVQRYGNTVMARTDVGRSERVVLAGHLDTVPHNDNFPATIQDDLIFGCGTADMKSGVAFALHLAVTVPQPRFDVTYFFYEAEEIEAQYNGLYLVAAAHPEWLAADFALLLEPTYGVVEAGCQGTMRARVVSTGRRAHSARSWRGVNAIHAAGEVLNRLKAYEPRTVTIDGCTYREGLNAVRINGGVAGNVIPDRCEVDVNYRFAPDRSEAEAHAHVREIFAGFEIEVTDSAGGALPGLTAPPAREFLAAVGEAPVAKLGWTDVSRFAAMGIPALNFGPGDPNLAHAPDEHVEIGKIRDGAATLHRWLAS</sequence>
<dbReference type="FunFam" id="3.30.70.360:FF:000011">
    <property type="entry name" value="Succinyl-diaminopimelate desuccinylase"/>
    <property type="match status" value="1"/>
</dbReference>
<dbReference type="Gene3D" id="3.40.630.10">
    <property type="entry name" value="Zn peptidases"/>
    <property type="match status" value="1"/>
</dbReference>